<dbReference type="SUPFAM" id="SSF52058">
    <property type="entry name" value="L domain-like"/>
    <property type="match status" value="1"/>
</dbReference>
<dbReference type="SMART" id="SM00369">
    <property type="entry name" value="LRR_TYP"/>
    <property type="match status" value="4"/>
</dbReference>
<proteinExistence type="predicted"/>
<dbReference type="PROSITE" id="PS51450">
    <property type="entry name" value="LRR"/>
    <property type="match status" value="1"/>
</dbReference>
<dbReference type="InterPro" id="IPR032675">
    <property type="entry name" value="LRR_dom_sf"/>
</dbReference>
<evidence type="ECO:0000313" key="4">
    <source>
        <dbReference type="EMBL" id="KAK9837119.1"/>
    </source>
</evidence>
<name>A0AAW1RT81_9CHLO</name>
<evidence type="ECO:0000256" key="2">
    <source>
        <dbReference type="ARBA" id="ARBA00022614"/>
    </source>
</evidence>
<reference evidence="4 5" key="1">
    <citation type="journal article" date="2024" name="Nat. Commun.">
        <title>Phylogenomics reveals the evolutionary origins of lichenization in chlorophyte algae.</title>
        <authorList>
            <person name="Puginier C."/>
            <person name="Libourel C."/>
            <person name="Otte J."/>
            <person name="Skaloud P."/>
            <person name="Haon M."/>
            <person name="Grisel S."/>
            <person name="Petersen M."/>
            <person name="Berrin J.G."/>
            <person name="Delaux P.M."/>
            <person name="Dal Grande F."/>
            <person name="Keller J."/>
        </authorList>
    </citation>
    <scope>NUCLEOTIDE SEQUENCE [LARGE SCALE GENOMIC DNA]</scope>
    <source>
        <strain evidence="4 5">SAG 245.80</strain>
    </source>
</reference>
<dbReference type="PANTHER" id="PTHR46652:SF7">
    <property type="entry name" value="LEUCINE-RICH REPEAT AND IQ DOMAIN-CONTAINING PROTEIN 1"/>
    <property type="match status" value="1"/>
</dbReference>
<dbReference type="AlphaFoldDB" id="A0AAW1RT81"/>
<gene>
    <name evidence="4" type="ORF">WJX81_004018</name>
</gene>
<dbReference type="PANTHER" id="PTHR46652">
    <property type="entry name" value="LEUCINE-RICH REPEAT AND IQ DOMAIN-CONTAINING PROTEIN 1-RELATED"/>
    <property type="match status" value="1"/>
</dbReference>
<keyword evidence="3" id="KW-0677">Repeat</keyword>
<dbReference type="Pfam" id="PF00560">
    <property type="entry name" value="LRR_1"/>
    <property type="match status" value="1"/>
</dbReference>
<dbReference type="EMBL" id="JALJOU010000023">
    <property type="protein sequence ID" value="KAK9837119.1"/>
    <property type="molecule type" value="Genomic_DNA"/>
</dbReference>
<dbReference type="Gene3D" id="3.80.10.10">
    <property type="entry name" value="Ribonuclease Inhibitor"/>
    <property type="match status" value="2"/>
</dbReference>
<keyword evidence="2" id="KW-0433">Leucine-rich repeat</keyword>
<evidence type="ECO:0000313" key="5">
    <source>
        <dbReference type="Proteomes" id="UP001445335"/>
    </source>
</evidence>
<organism evidence="4 5">
    <name type="scientific">Elliptochloris bilobata</name>
    <dbReference type="NCBI Taxonomy" id="381761"/>
    <lineage>
        <taxon>Eukaryota</taxon>
        <taxon>Viridiplantae</taxon>
        <taxon>Chlorophyta</taxon>
        <taxon>core chlorophytes</taxon>
        <taxon>Trebouxiophyceae</taxon>
        <taxon>Trebouxiophyceae incertae sedis</taxon>
        <taxon>Elliptochloris clade</taxon>
        <taxon>Elliptochloris</taxon>
    </lineage>
</organism>
<sequence length="242" mass="25904">MKLTPKLIRKLVPDRDSKQVECVDASKQGLMQLKWLSASGNALVDLAAVHALSNLRVLNLSFCSLSGALDVAALTSLRALILNDNALEAVTGLGELPQLNTLVLTRNRLAELGAATLAGCSALAKLSLSHNPLADLEGCLDGLPALNELRLNDCRVAALPSGLAASQRLRILDLGHNPIRRGEDLQVLARLPWLRSLNLVACPLASFPHYMATLHRLVPDLQVLDGRRVAERGGGRHVAPGR</sequence>
<dbReference type="Pfam" id="PF13855">
    <property type="entry name" value="LRR_8"/>
    <property type="match status" value="1"/>
</dbReference>
<protein>
    <submittedName>
        <fullName evidence="4">Uncharacterized protein</fullName>
    </submittedName>
</protein>
<accession>A0AAW1RT81</accession>
<comment type="caution">
    <text evidence="4">The sequence shown here is derived from an EMBL/GenBank/DDBJ whole genome shotgun (WGS) entry which is preliminary data.</text>
</comment>
<dbReference type="InterPro" id="IPR003591">
    <property type="entry name" value="Leu-rich_rpt_typical-subtyp"/>
</dbReference>
<dbReference type="InterPro" id="IPR050836">
    <property type="entry name" value="SDS22/Internalin_LRR"/>
</dbReference>
<dbReference type="Proteomes" id="UP001445335">
    <property type="component" value="Unassembled WGS sequence"/>
</dbReference>
<keyword evidence="5" id="KW-1185">Reference proteome</keyword>
<dbReference type="InterPro" id="IPR001611">
    <property type="entry name" value="Leu-rich_rpt"/>
</dbReference>
<evidence type="ECO:0000256" key="3">
    <source>
        <dbReference type="ARBA" id="ARBA00022737"/>
    </source>
</evidence>
<comment type="subcellular location">
    <subcellularLocation>
        <location evidence="1">Cytoplasm</location>
        <location evidence="1">Cytoskeleton</location>
        <location evidence="1">Cilium axoneme</location>
    </subcellularLocation>
</comment>
<dbReference type="GO" id="GO:0005930">
    <property type="term" value="C:axoneme"/>
    <property type="evidence" value="ECO:0007669"/>
    <property type="project" value="UniProtKB-SubCell"/>
</dbReference>
<evidence type="ECO:0000256" key="1">
    <source>
        <dbReference type="ARBA" id="ARBA00004430"/>
    </source>
</evidence>